<evidence type="ECO:0000313" key="3">
    <source>
        <dbReference type="EMBL" id="CAG8744513.1"/>
    </source>
</evidence>
<keyword evidence="4" id="KW-1185">Reference proteome</keyword>
<dbReference type="EMBL" id="CAJVPZ010033495">
    <property type="protein sequence ID" value="CAG8744513.1"/>
    <property type="molecule type" value="Genomic_DNA"/>
</dbReference>
<dbReference type="Gene3D" id="2.40.50.140">
    <property type="entry name" value="Nucleic acid-binding proteins"/>
    <property type="match status" value="1"/>
</dbReference>
<organism evidence="3 4">
    <name type="scientific">Racocetra fulgida</name>
    <dbReference type="NCBI Taxonomy" id="60492"/>
    <lineage>
        <taxon>Eukaryota</taxon>
        <taxon>Fungi</taxon>
        <taxon>Fungi incertae sedis</taxon>
        <taxon>Mucoromycota</taxon>
        <taxon>Glomeromycotina</taxon>
        <taxon>Glomeromycetes</taxon>
        <taxon>Diversisporales</taxon>
        <taxon>Gigasporaceae</taxon>
        <taxon>Racocetra</taxon>
    </lineage>
</organism>
<dbReference type="GO" id="GO:0003723">
    <property type="term" value="F:RNA binding"/>
    <property type="evidence" value="ECO:0007669"/>
    <property type="project" value="TreeGrafter"/>
</dbReference>
<dbReference type="InterPro" id="IPR045864">
    <property type="entry name" value="aa-tRNA-synth_II/BPL/LPL"/>
</dbReference>
<dbReference type="GO" id="GO:0005524">
    <property type="term" value="F:ATP binding"/>
    <property type="evidence" value="ECO:0007669"/>
    <property type="project" value="InterPro"/>
</dbReference>
<evidence type="ECO:0000256" key="1">
    <source>
        <dbReference type="ARBA" id="ARBA00022490"/>
    </source>
</evidence>
<dbReference type="Proteomes" id="UP000789396">
    <property type="component" value="Unassembled WGS sequence"/>
</dbReference>
<dbReference type="AlphaFoldDB" id="A0A9N9NM80"/>
<feature type="compositionally biased region" description="Basic and acidic residues" evidence="2">
    <location>
        <begin position="10"/>
        <end position="34"/>
    </location>
</feature>
<reference evidence="3" key="1">
    <citation type="submission" date="2021-06" db="EMBL/GenBank/DDBJ databases">
        <authorList>
            <person name="Kallberg Y."/>
            <person name="Tangrot J."/>
            <person name="Rosling A."/>
        </authorList>
    </citation>
    <scope>NUCLEOTIDE SEQUENCE</scope>
    <source>
        <strain evidence="3">IN212</strain>
    </source>
</reference>
<feature type="non-terminal residue" evidence="3">
    <location>
        <position position="180"/>
    </location>
</feature>
<dbReference type="GO" id="GO:0004815">
    <property type="term" value="F:aspartate-tRNA ligase activity"/>
    <property type="evidence" value="ECO:0007669"/>
    <property type="project" value="InterPro"/>
</dbReference>
<dbReference type="InterPro" id="IPR004523">
    <property type="entry name" value="Asp-tRNA_synthase_2"/>
</dbReference>
<dbReference type="PANTHER" id="PTHR43450:SF1">
    <property type="entry name" value="ASPARTATE--TRNA LIGASE, CYTOPLASMIC"/>
    <property type="match status" value="1"/>
</dbReference>
<evidence type="ECO:0000256" key="2">
    <source>
        <dbReference type="SAM" id="MobiDB-lite"/>
    </source>
</evidence>
<proteinExistence type="predicted"/>
<dbReference type="OrthoDB" id="372395at2759"/>
<dbReference type="InterPro" id="IPR012340">
    <property type="entry name" value="NA-bd_OB-fold"/>
</dbReference>
<sequence>ESTPSKKALKKLEKEKEKERRKKEREQKEAEERSRREAAELYYINGNHTALISVPVESIVIVEGVISKPSEEIKSTTVSDAELHIKKFYVVHETVGRLPFSLEDASRCEEEINKMAFEEHYHEVLDILDELFVFIFDGLKTRFSSEIETVKRQYPAANFEYLPKTLRLDFKEAVQLLRDH</sequence>
<dbReference type="PANTHER" id="PTHR43450">
    <property type="entry name" value="ASPARTYL-TRNA SYNTHETASE"/>
    <property type="match status" value="1"/>
</dbReference>
<feature type="region of interest" description="Disordered" evidence="2">
    <location>
        <begin position="1"/>
        <end position="34"/>
    </location>
</feature>
<keyword evidence="1" id="KW-0963">Cytoplasm</keyword>
<evidence type="ECO:0000313" key="4">
    <source>
        <dbReference type="Proteomes" id="UP000789396"/>
    </source>
</evidence>
<protein>
    <submittedName>
        <fullName evidence="3">15765_t:CDS:1</fullName>
    </submittedName>
</protein>
<comment type="caution">
    <text evidence="3">The sequence shown here is derived from an EMBL/GenBank/DDBJ whole genome shotgun (WGS) entry which is preliminary data.</text>
</comment>
<dbReference type="SUPFAM" id="SSF50249">
    <property type="entry name" value="Nucleic acid-binding proteins"/>
    <property type="match status" value="1"/>
</dbReference>
<gene>
    <name evidence="3" type="ORF">RFULGI_LOCUS13125</name>
</gene>
<dbReference type="GO" id="GO:0006422">
    <property type="term" value="P:aspartyl-tRNA aminoacylation"/>
    <property type="evidence" value="ECO:0007669"/>
    <property type="project" value="InterPro"/>
</dbReference>
<dbReference type="GO" id="GO:0017101">
    <property type="term" value="C:aminoacyl-tRNA synthetase multienzyme complex"/>
    <property type="evidence" value="ECO:0007669"/>
    <property type="project" value="TreeGrafter"/>
</dbReference>
<accession>A0A9N9NM80</accession>
<dbReference type="Gene3D" id="3.30.930.10">
    <property type="entry name" value="Bira Bifunctional Protein, Domain 2"/>
    <property type="match status" value="1"/>
</dbReference>
<name>A0A9N9NM80_9GLOM</name>
<feature type="non-terminal residue" evidence="3">
    <location>
        <position position="1"/>
    </location>
</feature>
<dbReference type="GO" id="GO:0005829">
    <property type="term" value="C:cytosol"/>
    <property type="evidence" value="ECO:0007669"/>
    <property type="project" value="TreeGrafter"/>
</dbReference>